<feature type="compositionally biased region" description="Basic and acidic residues" evidence="1">
    <location>
        <begin position="140"/>
        <end position="151"/>
    </location>
</feature>
<dbReference type="AlphaFoldDB" id="A0AA40FPP9"/>
<feature type="compositionally biased region" description="Basic and acidic residues" evidence="1">
    <location>
        <begin position="71"/>
        <end position="88"/>
    </location>
</feature>
<feature type="region of interest" description="Disordered" evidence="1">
    <location>
        <begin position="20"/>
        <end position="47"/>
    </location>
</feature>
<accession>A0AA40FPP9</accession>
<feature type="compositionally biased region" description="Polar residues" evidence="1">
    <location>
        <begin position="95"/>
        <end position="106"/>
    </location>
</feature>
<keyword evidence="3" id="KW-1185">Reference proteome</keyword>
<gene>
    <name evidence="2" type="ORF">K0M31_008727</name>
</gene>
<protein>
    <submittedName>
        <fullName evidence="2">Uncharacterized protein</fullName>
    </submittedName>
</protein>
<evidence type="ECO:0000313" key="2">
    <source>
        <dbReference type="EMBL" id="KAK1123094.1"/>
    </source>
</evidence>
<evidence type="ECO:0000256" key="1">
    <source>
        <dbReference type="SAM" id="MobiDB-lite"/>
    </source>
</evidence>
<feature type="region of interest" description="Disordered" evidence="1">
    <location>
        <begin position="71"/>
        <end position="151"/>
    </location>
</feature>
<comment type="caution">
    <text evidence="2">The sequence shown here is derived from an EMBL/GenBank/DDBJ whole genome shotgun (WGS) entry which is preliminary data.</text>
</comment>
<reference evidence="2" key="1">
    <citation type="submission" date="2021-10" db="EMBL/GenBank/DDBJ databases">
        <title>Melipona bicolor Genome sequencing and assembly.</title>
        <authorList>
            <person name="Araujo N.S."/>
            <person name="Arias M.C."/>
        </authorList>
    </citation>
    <scope>NUCLEOTIDE SEQUENCE</scope>
    <source>
        <strain evidence="2">USP_2M_L1-L4_2017</strain>
        <tissue evidence="2">Whole body</tissue>
    </source>
</reference>
<proteinExistence type="predicted"/>
<name>A0AA40FPP9_9HYME</name>
<feature type="compositionally biased region" description="Low complexity" evidence="1">
    <location>
        <begin position="114"/>
        <end position="132"/>
    </location>
</feature>
<feature type="compositionally biased region" description="Basic residues" evidence="1">
    <location>
        <begin position="20"/>
        <end position="38"/>
    </location>
</feature>
<sequence length="151" mass="17177">MKPRLTGREKSLQALKFTRARKIPRKRATGAGRQRQRTIKPTTRREHRFALWEKSASSSLVTVTRGDDRIEERYDGNGKNSAETEKCRGSLPSGRPTTRCGSSNTAIHCADVATTTTSSPRRPRDLSLFSSLMNEEEKEEEKNEERRVEID</sequence>
<dbReference type="Proteomes" id="UP001177670">
    <property type="component" value="Unassembled WGS sequence"/>
</dbReference>
<organism evidence="2 3">
    <name type="scientific">Melipona bicolor</name>
    <dbReference type="NCBI Taxonomy" id="60889"/>
    <lineage>
        <taxon>Eukaryota</taxon>
        <taxon>Metazoa</taxon>
        <taxon>Ecdysozoa</taxon>
        <taxon>Arthropoda</taxon>
        <taxon>Hexapoda</taxon>
        <taxon>Insecta</taxon>
        <taxon>Pterygota</taxon>
        <taxon>Neoptera</taxon>
        <taxon>Endopterygota</taxon>
        <taxon>Hymenoptera</taxon>
        <taxon>Apocrita</taxon>
        <taxon>Aculeata</taxon>
        <taxon>Apoidea</taxon>
        <taxon>Anthophila</taxon>
        <taxon>Apidae</taxon>
        <taxon>Melipona</taxon>
    </lineage>
</organism>
<evidence type="ECO:0000313" key="3">
    <source>
        <dbReference type="Proteomes" id="UP001177670"/>
    </source>
</evidence>
<dbReference type="EMBL" id="JAHYIQ010000021">
    <property type="protein sequence ID" value="KAK1123094.1"/>
    <property type="molecule type" value="Genomic_DNA"/>
</dbReference>